<evidence type="ECO:0000313" key="3">
    <source>
        <dbReference type="Proteomes" id="UP001139971"/>
    </source>
</evidence>
<name>A0A9X3YK17_9GAMM</name>
<gene>
    <name evidence="2" type="ORF">OD750_014950</name>
</gene>
<proteinExistence type="predicted"/>
<feature type="transmembrane region" description="Helical" evidence="1">
    <location>
        <begin position="83"/>
        <end position="102"/>
    </location>
</feature>
<feature type="transmembrane region" description="Helical" evidence="1">
    <location>
        <begin position="179"/>
        <end position="196"/>
    </location>
</feature>
<feature type="transmembrane region" description="Helical" evidence="1">
    <location>
        <begin position="146"/>
        <end position="167"/>
    </location>
</feature>
<dbReference type="InterPro" id="IPR009339">
    <property type="entry name" value="DUF998"/>
</dbReference>
<dbReference type="EMBL" id="JAOVZO020000018">
    <property type="protein sequence ID" value="MDC8013839.1"/>
    <property type="molecule type" value="Genomic_DNA"/>
</dbReference>
<feature type="transmembrane region" description="Helical" evidence="1">
    <location>
        <begin position="50"/>
        <end position="71"/>
    </location>
</feature>
<feature type="transmembrane region" description="Helical" evidence="1">
    <location>
        <begin position="12"/>
        <end position="30"/>
    </location>
</feature>
<organism evidence="2 3">
    <name type="scientific">Tahibacter soli</name>
    <dbReference type="NCBI Taxonomy" id="2983605"/>
    <lineage>
        <taxon>Bacteria</taxon>
        <taxon>Pseudomonadati</taxon>
        <taxon>Pseudomonadota</taxon>
        <taxon>Gammaproteobacteria</taxon>
        <taxon>Lysobacterales</taxon>
        <taxon>Rhodanobacteraceae</taxon>
        <taxon>Tahibacter</taxon>
    </lineage>
</organism>
<sequence>MTVTSDTPARIALAGFIVFAVVAIESQFLRADLDWYATPLSFYLLGPYGAWLKAAYVALAIGTATLASALYRAMEPAARSAAPLLLFALAAIGIVVTAFAHTDVPRVDPTFEGFVHGNAARAAFLCVTSAMLLQSWRFRHDARWRAFFAPAFGLAALAFALLWAHTLWRGSPRGLGQKVVIALVVAWLVATAWRLARKRYAQAR</sequence>
<dbReference type="AlphaFoldDB" id="A0A9X3YK17"/>
<comment type="caution">
    <text evidence="2">The sequence shown here is derived from an EMBL/GenBank/DDBJ whole genome shotgun (WGS) entry which is preliminary data.</text>
</comment>
<reference evidence="2" key="1">
    <citation type="submission" date="2023-02" db="EMBL/GenBank/DDBJ databases">
        <title>Tahibacter soli sp. nov. isolated from soil.</title>
        <authorList>
            <person name="Baek J.H."/>
            <person name="Lee J.K."/>
            <person name="Choi D.G."/>
            <person name="Jeon C.O."/>
        </authorList>
    </citation>
    <scope>NUCLEOTIDE SEQUENCE</scope>
    <source>
        <strain evidence="2">BL</strain>
    </source>
</reference>
<keyword evidence="1" id="KW-0472">Membrane</keyword>
<feature type="transmembrane region" description="Helical" evidence="1">
    <location>
        <begin position="114"/>
        <end position="134"/>
    </location>
</feature>
<dbReference type="Pfam" id="PF06197">
    <property type="entry name" value="DUF998"/>
    <property type="match status" value="1"/>
</dbReference>
<evidence type="ECO:0000313" key="2">
    <source>
        <dbReference type="EMBL" id="MDC8013839.1"/>
    </source>
</evidence>
<dbReference type="RefSeq" id="WP_263541484.1">
    <property type="nucleotide sequence ID" value="NZ_JAOVZO020000018.1"/>
</dbReference>
<evidence type="ECO:0000256" key="1">
    <source>
        <dbReference type="SAM" id="Phobius"/>
    </source>
</evidence>
<keyword evidence="1" id="KW-0812">Transmembrane</keyword>
<keyword evidence="1" id="KW-1133">Transmembrane helix</keyword>
<keyword evidence="3" id="KW-1185">Reference proteome</keyword>
<dbReference type="Proteomes" id="UP001139971">
    <property type="component" value="Unassembled WGS sequence"/>
</dbReference>
<accession>A0A9X3YK17</accession>
<protein>
    <submittedName>
        <fullName evidence="2">DUF998 domain-containing protein</fullName>
    </submittedName>
</protein>